<dbReference type="Gramene" id="QL10p025179:mrna">
    <property type="protein sequence ID" value="QL10p025179:mrna:CDS:2"/>
    <property type="gene ID" value="QL10p025179"/>
</dbReference>
<feature type="region of interest" description="Disordered" evidence="1">
    <location>
        <begin position="1"/>
        <end position="39"/>
    </location>
</feature>
<feature type="region of interest" description="Disordered" evidence="1">
    <location>
        <begin position="74"/>
        <end position="96"/>
    </location>
</feature>
<feature type="compositionally biased region" description="Polar residues" evidence="1">
    <location>
        <begin position="9"/>
        <end position="21"/>
    </location>
</feature>
<evidence type="ECO:0000313" key="3">
    <source>
        <dbReference type="Proteomes" id="UP000594261"/>
    </source>
</evidence>
<dbReference type="RefSeq" id="XP_030937413.1">
    <property type="nucleotide sequence ID" value="XM_031081553.1"/>
</dbReference>
<sequence length="221" mass="24653">MANPKRQRLNQNNNCDTSKNNSMKKIHITYPDPYSTDSSKFDEEEYEFKDESMFIGKRNVNDIDRLLCLQKNNNSSSTDGNVKEETEGLFSHPSPSSVLEVSTLLGNGIGNSIKEVDNVEPYLCESTSAIVSNGIGNTIIEEGSEFPILEEEQSVLDLWEVPIMSPSTQEFISQFGMSDFCGIDDIVAYPMPQDECEPPDESGLTAEDIAWIDGVLNFENE</sequence>
<evidence type="ECO:0000256" key="1">
    <source>
        <dbReference type="SAM" id="MobiDB-lite"/>
    </source>
</evidence>
<dbReference type="EMBL" id="LRBV02000010">
    <property type="status" value="NOT_ANNOTATED_CDS"/>
    <property type="molecule type" value="Genomic_DNA"/>
</dbReference>
<proteinExistence type="predicted"/>
<dbReference type="GeneID" id="115962656"/>
<dbReference type="Proteomes" id="UP000594261">
    <property type="component" value="Chromosome 10"/>
</dbReference>
<reference evidence="2 3" key="1">
    <citation type="journal article" date="2016" name="G3 (Bethesda)">
        <title>First Draft Assembly and Annotation of the Genome of a California Endemic Oak Quercus lobata Nee (Fagaceae).</title>
        <authorList>
            <person name="Sork V.L."/>
            <person name="Fitz-Gibbon S.T."/>
            <person name="Puiu D."/>
            <person name="Crepeau M."/>
            <person name="Gugger P.F."/>
            <person name="Sherman R."/>
            <person name="Stevens K."/>
            <person name="Langley C.H."/>
            <person name="Pellegrini M."/>
            <person name="Salzberg S.L."/>
        </authorList>
    </citation>
    <scope>NUCLEOTIDE SEQUENCE [LARGE SCALE GENOMIC DNA]</scope>
    <source>
        <strain evidence="2 3">cv. SW786</strain>
    </source>
</reference>
<organism evidence="2 3">
    <name type="scientific">Quercus lobata</name>
    <name type="common">Valley oak</name>
    <dbReference type="NCBI Taxonomy" id="97700"/>
    <lineage>
        <taxon>Eukaryota</taxon>
        <taxon>Viridiplantae</taxon>
        <taxon>Streptophyta</taxon>
        <taxon>Embryophyta</taxon>
        <taxon>Tracheophyta</taxon>
        <taxon>Spermatophyta</taxon>
        <taxon>Magnoliopsida</taxon>
        <taxon>eudicotyledons</taxon>
        <taxon>Gunneridae</taxon>
        <taxon>Pentapetalae</taxon>
        <taxon>rosids</taxon>
        <taxon>fabids</taxon>
        <taxon>Fagales</taxon>
        <taxon>Fagaceae</taxon>
        <taxon>Quercus</taxon>
    </lineage>
</organism>
<reference evidence="2" key="2">
    <citation type="submission" date="2021-01" db="UniProtKB">
        <authorList>
            <consortium name="EnsemblPlants"/>
        </authorList>
    </citation>
    <scope>IDENTIFICATION</scope>
</reference>
<evidence type="ECO:0000313" key="2">
    <source>
        <dbReference type="EnsemblPlants" id="QL10p025179:mrna:CDS:2"/>
    </source>
</evidence>
<keyword evidence="3" id="KW-1185">Reference proteome</keyword>
<dbReference type="AlphaFoldDB" id="A0A7N2MR31"/>
<dbReference type="KEGG" id="qlo:115962656"/>
<dbReference type="InParanoid" id="A0A7N2MR31"/>
<dbReference type="RefSeq" id="XP_030937412.1">
    <property type="nucleotide sequence ID" value="XM_031081552.1"/>
</dbReference>
<protein>
    <submittedName>
        <fullName evidence="2">Uncharacterized protein</fullName>
    </submittedName>
</protein>
<gene>
    <name evidence="2" type="primary">LOC115962656</name>
</gene>
<name>A0A7N2MR31_QUELO</name>
<accession>A0A7N2MR31</accession>
<dbReference type="EnsemblPlants" id="QL10p025179:mrna">
    <property type="protein sequence ID" value="QL10p025179:mrna:CDS:2"/>
    <property type="gene ID" value="QL10p025179"/>
</dbReference>
<dbReference type="OrthoDB" id="1548721at2759"/>